<evidence type="ECO:0000256" key="1">
    <source>
        <dbReference type="SAM" id="MobiDB-lite"/>
    </source>
</evidence>
<keyword evidence="2" id="KW-0732">Signal</keyword>
<dbReference type="Proteomes" id="UP001218188">
    <property type="component" value="Unassembled WGS sequence"/>
</dbReference>
<evidence type="ECO:0008006" key="5">
    <source>
        <dbReference type="Google" id="ProtNLM"/>
    </source>
</evidence>
<evidence type="ECO:0000313" key="3">
    <source>
        <dbReference type="EMBL" id="KAJ7030139.1"/>
    </source>
</evidence>
<evidence type="ECO:0000313" key="4">
    <source>
        <dbReference type="Proteomes" id="UP001218188"/>
    </source>
</evidence>
<comment type="caution">
    <text evidence="3">The sequence shown here is derived from an EMBL/GenBank/DDBJ whole genome shotgun (WGS) entry which is preliminary data.</text>
</comment>
<feature type="signal peptide" evidence="2">
    <location>
        <begin position="1"/>
        <end position="18"/>
    </location>
</feature>
<dbReference type="EMBL" id="JARJCM010000094">
    <property type="protein sequence ID" value="KAJ7030139.1"/>
    <property type="molecule type" value="Genomic_DNA"/>
</dbReference>
<feature type="region of interest" description="Disordered" evidence="1">
    <location>
        <begin position="72"/>
        <end position="100"/>
    </location>
</feature>
<protein>
    <recommendedName>
        <fullName evidence="5">Secreted protein</fullName>
    </recommendedName>
</protein>
<dbReference type="AlphaFoldDB" id="A0AAD6SLM9"/>
<feature type="chain" id="PRO_5042147802" description="Secreted protein" evidence="2">
    <location>
        <begin position="19"/>
        <end position="184"/>
    </location>
</feature>
<keyword evidence="4" id="KW-1185">Reference proteome</keyword>
<gene>
    <name evidence="3" type="ORF">C8F04DRAFT_1264259</name>
</gene>
<evidence type="ECO:0000256" key="2">
    <source>
        <dbReference type="SAM" id="SignalP"/>
    </source>
</evidence>
<reference evidence="3" key="1">
    <citation type="submission" date="2023-03" db="EMBL/GenBank/DDBJ databases">
        <title>Massive genome expansion in bonnet fungi (Mycena s.s.) driven by repeated elements and novel gene families across ecological guilds.</title>
        <authorList>
            <consortium name="Lawrence Berkeley National Laboratory"/>
            <person name="Harder C.B."/>
            <person name="Miyauchi S."/>
            <person name="Viragh M."/>
            <person name="Kuo A."/>
            <person name="Thoen E."/>
            <person name="Andreopoulos B."/>
            <person name="Lu D."/>
            <person name="Skrede I."/>
            <person name="Drula E."/>
            <person name="Henrissat B."/>
            <person name="Morin E."/>
            <person name="Kohler A."/>
            <person name="Barry K."/>
            <person name="LaButti K."/>
            <person name="Morin E."/>
            <person name="Salamov A."/>
            <person name="Lipzen A."/>
            <person name="Mereny Z."/>
            <person name="Hegedus B."/>
            <person name="Baldrian P."/>
            <person name="Stursova M."/>
            <person name="Weitz H."/>
            <person name="Taylor A."/>
            <person name="Grigoriev I.V."/>
            <person name="Nagy L.G."/>
            <person name="Martin F."/>
            <person name="Kauserud H."/>
        </authorList>
    </citation>
    <scope>NUCLEOTIDE SEQUENCE</scope>
    <source>
        <strain evidence="3">CBHHK200</strain>
    </source>
</reference>
<feature type="compositionally biased region" description="Basic and acidic residues" evidence="1">
    <location>
        <begin position="174"/>
        <end position="184"/>
    </location>
</feature>
<name>A0AAD6SLM9_9AGAR</name>
<proteinExistence type="predicted"/>
<sequence>MAPCLPFALILVLPRLSFLPFPGHNLHTPASVPSCLRLVDTRHPRPTPLTLRSGNTDRAPPTVGMVLACHHTPTSSLRGNKHDEEQDEESSAPEQGACTPRPPHRPLIYLPIAARCTCVTYCAGAGNVSAAWWGGEFKARTFLFSFWLHLLIVPIAPHRPHPLTTPRFAAAPRHRLDPVHTSRD</sequence>
<organism evidence="3 4">
    <name type="scientific">Mycena alexandri</name>
    <dbReference type="NCBI Taxonomy" id="1745969"/>
    <lineage>
        <taxon>Eukaryota</taxon>
        <taxon>Fungi</taxon>
        <taxon>Dikarya</taxon>
        <taxon>Basidiomycota</taxon>
        <taxon>Agaricomycotina</taxon>
        <taxon>Agaricomycetes</taxon>
        <taxon>Agaricomycetidae</taxon>
        <taxon>Agaricales</taxon>
        <taxon>Marasmiineae</taxon>
        <taxon>Mycenaceae</taxon>
        <taxon>Mycena</taxon>
    </lineage>
</organism>
<accession>A0AAD6SLM9</accession>
<feature type="region of interest" description="Disordered" evidence="1">
    <location>
        <begin position="164"/>
        <end position="184"/>
    </location>
</feature>